<dbReference type="InterPro" id="IPR047596">
    <property type="entry name" value="OMPdecase_bac"/>
</dbReference>
<dbReference type="NCBIfam" id="TIGR01740">
    <property type="entry name" value="pyrF"/>
    <property type="match status" value="1"/>
</dbReference>
<dbReference type="Proteomes" id="UP001432046">
    <property type="component" value="Chromosome"/>
</dbReference>
<dbReference type="CDD" id="cd04725">
    <property type="entry name" value="OMP_decarboxylase_like"/>
    <property type="match status" value="1"/>
</dbReference>
<dbReference type="RefSeq" id="WP_166212897.1">
    <property type="nucleotide sequence ID" value="NZ_CP088285.1"/>
</dbReference>
<dbReference type="EC" id="4.1.1.23" evidence="7"/>
<evidence type="ECO:0000256" key="7">
    <source>
        <dbReference type="HAMAP-Rule" id="MF_01200"/>
    </source>
</evidence>
<organism evidence="12">
    <name type="scientific">Bradyrhizobium septentrionale</name>
    <dbReference type="NCBI Taxonomy" id="1404411"/>
    <lineage>
        <taxon>Bacteria</taxon>
        <taxon>Pseudomonadati</taxon>
        <taxon>Pseudomonadota</taxon>
        <taxon>Alphaproteobacteria</taxon>
        <taxon>Hyphomicrobiales</taxon>
        <taxon>Nitrobacteraceae</taxon>
        <taxon>Bradyrhizobium</taxon>
    </lineage>
</organism>
<comment type="catalytic activity">
    <reaction evidence="6 7 10">
        <text>orotidine 5'-phosphate + H(+) = UMP + CO2</text>
        <dbReference type="Rhea" id="RHEA:11596"/>
        <dbReference type="ChEBI" id="CHEBI:15378"/>
        <dbReference type="ChEBI" id="CHEBI:16526"/>
        <dbReference type="ChEBI" id="CHEBI:57538"/>
        <dbReference type="ChEBI" id="CHEBI:57865"/>
        <dbReference type="EC" id="4.1.1.23"/>
    </reaction>
</comment>
<feature type="active site" description="Proton donor" evidence="7">
    <location>
        <position position="68"/>
    </location>
</feature>
<gene>
    <name evidence="7 12" type="primary">pyrF</name>
    <name evidence="12" type="ORF">HAP48_046305</name>
    <name evidence="13" type="ORF">WDK88_44185</name>
</gene>
<feature type="binding site" evidence="7 9">
    <location>
        <position position="121"/>
    </location>
    <ligand>
        <name>substrate</name>
    </ligand>
</feature>
<comment type="similarity">
    <text evidence="7">Belongs to the OMP decarboxylase family. Type 1 subfamily.</text>
</comment>
<feature type="active site" description="For OMPdecase activity" evidence="8">
    <location>
        <position position="68"/>
    </location>
</feature>
<feature type="binding site" evidence="7 9">
    <location>
        <position position="211"/>
    </location>
    <ligand>
        <name>substrate</name>
    </ligand>
</feature>
<feature type="binding site" evidence="7 9">
    <location>
        <position position="191"/>
    </location>
    <ligand>
        <name>substrate</name>
    </ligand>
</feature>
<evidence type="ECO:0000256" key="3">
    <source>
        <dbReference type="ARBA" id="ARBA00022793"/>
    </source>
</evidence>
<dbReference type="Gene3D" id="3.20.20.70">
    <property type="entry name" value="Aldolase class I"/>
    <property type="match status" value="1"/>
</dbReference>
<dbReference type="NCBIfam" id="NF001273">
    <property type="entry name" value="PRK00230.1"/>
    <property type="match status" value="1"/>
</dbReference>
<reference evidence="13" key="2">
    <citation type="journal article" date="2021" name="Int. J. Syst. Evol. Microbiol.">
        <title>Bradyrhizobium septentrionale sp. nov. (sv. septentrionale) and Bradyrhizobium quebecense sp. nov. (sv. septentrionale) associated with legumes native to Canada possess rearranged symbiosis genes and numerous insertion sequences.</title>
        <authorList>
            <person name="Bromfield E.S.P."/>
            <person name="Cloutier S."/>
        </authorList>
    </citation>
    <scope>NUCLEOTIDE SEQUENCE</scope>
    <source>
        <strain evidence="13">5S5</strain>
    </source>
</reference>
<keyword evidence="4 7" id="KW-0665">Pyrimidine biosynthesis</keyword>
<evidence type="ECO:0000259" key="11">
    <source>
        <dbReference type="SMART" id="SM00934"/>
    </source>
</evidence>
<dbReference type="InterPro" id="IPR001754">
    <property type="entry name" value="OMPdeCOase_dom"/>
</dbReference>
<comment type="subunit">
    <text evidence="7">Homodimer.</text>
</comment>
<dbReference type="EMBL" id="JAAOLE020000001">
    <property type="protein sequence ID" value="NVI50133.1"/>
    <property type="molecule type" value="Genomic_DNA"/>
</dbReference>
<evidence type="ECO:0000256" key="6">
    <source>
        <dbReference type="ARBA" id="ARBA00049157"/>
    </source>
</evidence>
<accession>A0A973W9P2</accession>
<keyword evidence="14" id="KW-1185">Reference proteome</keyword>
<dbReference type="GO" id="GO:0044205">
    <property type="term" value="P:'de novo' UMP biosynthetic process"/>
    <property type="evidence" value="ECO:0007669"/>
    <property type="project" value="UniProtKB-UniRule"/>
</dbReference>
<proteinExistence type="inferred from homology"/>
<dbReference type="InterPro" id="IPR013785">
    <property type="entry name" value="Aldolase_TIM"/>
</dbReference>
<dbReference type="InterPro" id="IPR014732">
    <property type="entry name" value="OMPdecase"/>
</dbReference>
<evidence type="ECO:0000256" key="1">
    <source>
        <dbReference type="ARBA" id="ARBA00002356"/>
    </source>
</evidence>
<comment type="pathway">
    <text evidence="2 7 10">Pyrimidine metabolism; UMP biosynthesis via de novo pathway; UMP from orotate: step 2/2.</text>
</comment>
<dbReference type="PANTHER" id="PTHR32119">
    <property type="entry name" value="OROTIDINE 5'-PHOSPHATE DECARBOXYLASE"/>
    <property type="match status" value="1"/>
</dbReference>
<feature type="binding site" evidence="7">
    <location>
        <begin position="66"/>
        <end position="75"/>
    </location>
    <ligand>
        <name>substrate</name>
    </ligand>
</feature>
<evidence type="ECO:0000256" key="8">
    <source>
        <dbReference type="PIRSR" id="PIRSR614732-1"/>
    </source>
</evidence>
<feature type="binding site" evidence="7 9">
    <location>
        <position position="17"/>
    </location>
    <ligand>
        <name>substrate</name>
    </ligand>
</feature>
<dbReference type="InterPro" id="IPR011060">
    <property type="entry name" value="RibuloseP-bd_barrel"/>
</dbReference>
<reference evidence="13" key="3">
    <citation type="submission" date="2024-03" db="EMBL/GenBank/DDBJ databases">
        <authorList>
            <person name="Bromfield E.S.P."/>
            <person name="Cloutier S."/>
        </authorList>
    </citation>
    <scope>NUCLEOTIDE SEQUENCE</scope>
    <source>
        <strain evidence="13">5S5</strain>
    </source>
</reference>
<feature type="domain" description="Orotidine 5'-phosphate decarboxylase" evidence="11">
    <location>
        <begin position="11"/>
        <end position="227"/>
    </location>
</feature>
<dbReference type="Pfam" id="PF00215">
    <property type="entry name" value="OMPdecase"/>
    <property type="match status" value="1"/>
</dbReference>
<dbReference type="GO" id="GO:0005829">
    <property type="term" value="C:cytosol"/>
    <property type="evidence" value="ECO:0007669"/>
    <property type="project" value="TreeGrafter"/>
</dbReference>
<feature type="active site" description="For OMPdecase activity" evidence="8">
    <location>
        <position position="66"/>
    </location>
</feature>
<protein>
    <recommendedName>
        <fullName evidence="7">Orotidine 5'-phosphate decarboxylase</fullName>
        <ecNumber evidence="7">4.1.1.23</ecNumber>
    </recommendedName>
    <alternativeName>
        <fullName evidence="7">OMP decarboxylase</fullName>
        <shortName evidence="7">OMPDCase</shortName>
        <shortName evidence="7">OMPdecase</shortName>
    </alternativeName>
</protein>
<evidence type="ECO:0000256" key="9">
    <source>
        <dbReference type="PIRSR" id="PIRSR614732-2"/>
    </source>
</evidence>
<reference evidence="12" key="1">
    <citation type="submission" date="2020-06" db="EMBL/GenBank/DDBJ databases">
        <title>Whole Genome Sequence of Bradyrhizobium sp. Strain 1S1.</title>
        <authorList>
            <person name="Bromfield E.S.P."/>
            <person name="Cloutier S."/>
        </authorList>
    </citation>
    <scope>NUCLEOTIDE SEQUENCE [LARGE SCALE GENOMIC DNA]</scope>
    <source>
        <strain evidence="12">1S1</strain>
    </source>
</reference>
<feature type="binding site" evidence="7 9">
    <location>
        <position position="212"/>
    </location>
    <ligand>
        <name>substrate</name>
    </ligand>
</feature>
<evidence type="ECO:0000256" key="10">
    <source>
        <dbReference type="RuleBase" id="RU000512"/>
    </source>
</evidence>
<dbReference type="AlphaFoldDB" id="A0A973W9P2"/>
<evidence type="ECO:0000313" key="12">
    <source>
        <dbReference type="EMBL" id="NVI50133.1"/>
    </source>
</evidence>
<dbReference type="InterPro" id="IPR018089">
    <property type="entry name" value="OMPdecase_AS"/>
</dbReference>
<dbReference type="PANTHER" id="PTHR32119:SF2">
    <property type="entry name" value="OROTIDINE 5'-PHOSPHATE DECARBOXYLASE"/>
    <property type="match status" value="1"/>
</dbReference>
<evidence type="ECO:0000313" key="13">
    <source>
        <dbReference type="EMBL" id="WXC80046.1"/>
    </source>
</evidence>
<feature type="active site" description="For OMPdecase activity" evidence="8">
    <location>
        <position position="71"/>
    </location>
</feature>
<dbReference type="GO" id="GO:0004590">
    <property type="term" value="F:orotidine-5'-phosphate decarboxylase activity"/>
    <property type="evidence" value="ECO:0007669"/>
    <property type="project" value="UniProtKB-UniRule"/>
</dbReference>
<evidence type="ECO:0000313" key="14">
    <source>
        <dbReference type="Proteomes" id="UP001432046"/>
    </source>
</evidence>
<sequence length="236" mass="24443">MHPAKIAPRDRLIAALDLPSVASAEAMIDRLGDSVTFYKIGYQLGYAGGLTLAKQLAGSGKKVFLDLKLHDIGNTVARGVESVAGLGATFLTVHAYPQTMKAAVEARAGSTLKILAVTVLTSYDDNDLQAAGYRLSVSDLVEARARQAQALGVDGLVSSPEEAAALRKIVGVQMNLVTPGIRPAGSATGDQKRIMTPARAIAAGADYLVVGRPVMEAADPKAAAEAIHAEIAEALA</sequence>
<feature type="binding site" evidence="7 9">
    <location>
        <position position="39"/>
    </location>
    <ligand>
        <name>substrate</name>
    </ligand>
</feature>
<evidence type="ECO:0000256" key="4">
    <source>
        <dbReference type="ARBA" id="ARBA00022975"/>
    </source>
</evidence>
<evidence type="ECO:0000256" key="2">
    <source>
        <dbReference type="ARBA" id="ARBA00004861"/>
    </source>
</evidence>
<dbReference type="EMBL" id="CP147711">
    <property type="protein sequence ID" value="WXC80046.1"/>
    <property type="molecule type" value="Genomic_DNA"/>
</dbReference>
<evidence type="ECO:0000256" key="5">
    <source>
        <dbReference type="ARBA" id="ARBA00023239"/>
    </source>
</evidence>
<dbReference type="GO" id="GO:0006207">
    <property type="term" value="P:'de novo' pyrimidine nucleobase biosynthetic process"/>
    <property type="evidence" value="ECO:0007669"/>
    <property type="project" value="InterPro"/>
</dbReference>
<dbReference type="SMART" id="SM00934">
    <property type="entry name" value="OMPdecase"/>
    <property type="match status" value="1"/>
</dbReference>
<dbReference type="HAMAP" id="MF_01200_B">
    <property type="entry name" value="OMPdecase_type1_B"/>
    <property type="match status" value="1"/>
</dbReference>
<keyword evidence="3 7" id="KW-0210">Decarboxylase</keyword>
<comment type="function">
    <text evidence="1 7">Catalyzes the decarboxylation of orotidine 5'-monophosphate (OMP) to uridine 5'-monophosphate (UMP).</text>
</comment>
<dbReference type="SUPFAM" id="SSF51366">
    <property type="entry name" value="Ribulose-phoshate binding barrel"/>
    <property type="match status" value="1"/>
</dbReference>
<name>A0A973W9P2_9BRAD</name>
<keyword evidence="5 7" id="KW-0456">Lyase</keyword>
<dbReference type="PROSITE" id="PS00156">
    <property type="entry name" value="OMPDECASE"/>
    <property type="match status" value="1"/>
</dbReference>
<feature type="binding site" evidence="7 9">
    <location>
        <position position="182"/>
    </location>
    <ligand>
        <name>substrate</name>
    </ligand>
</feature>